<evidence type="ECO:0000313" key="6">
    <source>
        <dbReference type="Proteomes" id="UP001560267"/>
    </source>
</evidence>
<keyword evidence="6" id="KW-1185">Reference proteome</keyword>
<sequence length="368" mass="36290">MIKARPWVLVVRGIVVLAVFGIGYVVRAITSPSAGGRSRRGVKIITVADGTASQTIPASGTIEPANQRSAMFATSGTVATVAVTTGQSVTQGQTLATLQTAPLAAAVAQAQAQLANAQAKLSADEAAGVASTTLAADSAAVNAANYSLSIAESNLSDATLKAPISGTVVSNSLTPGLQVSGTVNAAGVAPAVTIISANSWIVSAAVSSANIAGVTDGEQATISPQGSTTNVFGTVSSVGLVATVSGGVASFPVTIAITGSPSGLYSGLPANVSVVTRVQANVIEIPILAVHSLRSHPFVIVDSGSTQRNVAVTLGSTIGANVIVTHGLAVGERILERVPTFARTLGAPTLGRGGTKRGKRGAGGIGAI</sequence>
<dbReference type="Gene3D" id="1.10.287.470">
    <property type="entry name" value="Helix hairpin bin"/>
    <property type="match status" value="1"/>
</dbReference>
<evidence type="ECO:0000256" key="4">
    <source>
        <dbReference type="SAM" id="Phobius"/>
    </source>
</evidence>
<dbReference type="Gene3D" id="2.40.30.170">
    <property type="match status" value="1"/>
</dbReference>
<dbReference type="EMBL" id="JBFSHR010000042">
    <property type="protein sequence ID" value="MEX6430236.1"/>
    <property type="molecule type" value="Genomic_DNA"/>
</dbReference>
<feature type="transmembrane region" description="Helical" evidence="4">
    <location>
        <begin position="7"/>
        <end position="26"/>
    </location>
</feature>
<evidence type="ECO:0000313" key="5">
    <source>
        <dbReference type="EMBL" id="MEX6430236.1"/>
    </source>
</evidence>
<comment type="subcellular location">
    <subcellularLocation>
        <location evidence="1">Cell envelope</location>
    </subcellularLocation>
</comment>
<dbReference type="NCBIfam" id="TIGR01730">
    <property type="entry name" value="RND_mfp"/>
    <property type="match status" value="1"/>
</dbReference>
<keyword evidence="4" id="KW-0812">Transmembrane</keyword>
<name>A0ABV3Y3U8_9ACTN</name>
<comment type="caution">
    <text evidence="5">The sequence shown here is derived from an EMBL/GenBank/DDBJ whole genome shotgun (WGS) entry which is preliminary data.</text>
</comment>
<dbReference type="InterPro" id="IPR006143">
    <property type="entry name" value="RND_pump_MFP"/>
</dbReference>
<dbReference type="InterPro" id="IPR050465">
    <property type="entry name" value="UPF0194_transport"/>
</dbReference>
<dbReference type="SUPFAM" id="SSF111369">
    <property type="entry name" value="HlyD-like secretion proteins"/>
    <property type="match status" value="1"/>
</dbReference>
<proteinExistence type="inferred from homology"/>
<reference evidence="5 6" key="1">
    <citation type="submission" date="2024-07" db="EMBL/GenBank/DDBJ databases">
        <title>Draft Genome Sequence of Ferrimicrobium acidiphilum Strain YE2023, Isolated from a Pulp of Bioleach Reactor.</title>
        <authorList>
            <person name="Elkina Y.A."/>
            <person name="Bulaeva A.G."/>
            <person name="Beletsky A.V."/>
            <person name="Mardanov A.V."/>
        </authorList>
    </citation>
    <scope>NUCLEOTIDE SEQUENCE [LARGE SCALE GENOMIC DNA]</scope>
    <source>
        <strain evidence="5 6">YE2023</strain>
    </source>
</reference>
<keyword evidence="4" id="KW-1133">Transmembrane helix</keyword>
<evidence type="ECO:0000256" key="1">
    <source>
        <dbReference type="ARBA" id="ARBA00004196"/>
    </source>
</evidence>
<evidence type="ECO:0000256" key="3">
    <source>
        <dbReference type="ARBA" id="ARBA00023054"/>
    </source>
</evidence>
<comment type="similarity">
    <text evidence="2">Belongs to the membrane fusion protein (MFP) (TC 8.A.1) family.</text>
</comment>
<dbReference type="PANTHER" id="PTHR32347">
    <property type="entry name" value="EFFLUX SYSTEM COMPONENT YKNX-RELATED"/>
    <property type="match status" value="1"/>
</dbReference>
<evidence type="ECO:0000256" key="2">
    <source>
        <dbReference type="ARBA" id="ARBA00009477"/>
    </source>
</evidence>
<organism evidence="5 6">
    <name type="scientific">Ferrimicrobium acidiphilum</name>
    <dbReference type="NCBI Taxonomy" id="121039"/>
    <lineage>
        <taxon>Bacteria</taxon>
        <taxon>Bacillati</taxon>
        <taxon>Actinomycetota</taxon>
        <taxon>Acidimicrobiia</taxon>
        <taxon>Acidimicrobiales</taxon>
        <taxon>Acidimicrobiaceae</taxon>
        <taxon>Ferrimicrobium</taxon>
    </lineage>
</organism>
<dbReference type="PANTHER" id="PTHR32347:SF23">
    <property type="entry name" value="BLL5650 PROTEIN"/>
    <property type="match status" value="1"/>
</dbReference>
<dbReference type="Gene3D" id="2.40.50.100">
    <property type="match status" value="1"/>
</dbReference>
<dbReference type="Gene3D" id="2.40.420.20">
    <property type="match status" value="1"/>
</dbReference>
<gene>
    <name evidence="5" type="ORF">AB6A68_10395</name>
</gene>
<protein>
    <submittedName>
        <fullName evidence="5">Efflux RND transporter periplasmic adaptor subunit</fullName>
    </submittedName>
</protein>
<accession>A0ABV3Y3U8</accession>
<dbReference type="Proteomes" id="UP001560267">
    <property type="component" value="Unassembled WGS sequence"/>
</dbReference>
<keyword evidence="4" id="KW-0472">Membrane</keyword>
<dbReference type="RefSeq" id="WP_369084703.1">
    <property type="nucleotide sequence ID" value="NZ_JBFSHR010000042.1"/>
</dbReference>
<keyword evidence="3" id="KW-0175">Coiled coil</keyword>